<dbReference type="InterPro" id="IPR049050">
    <property type="entry name" value="nSTAND3"/>
</dbReference>
<evidence type="ECO:0000259" key="2">
    <source>
        <dbReference type="Pfam" id="PF20720"/>
    </source>
</evidence>
<dbReference type="CDD" id="cd01983">
    <property type="entry name" value="SIMIBI"/>
    <property type="match status" value="1"/>
</dbReference>
<dbReference type="SUPFAM" id="SSF52540">
    <property type="entry name" value="P-loop containing nucleoside triphosphate hydrolases"/>
    <property type="match status" value="1"/>
</dbReference>
<evidence type="ECO:0000259" key="1">
    <source>
        <dbReference type="Pfam" id="PF04471"/>
    </source>
</evidence>
<feature type="domain" description="Novel STAND NTPase 3" evidence="2">
    <location>
        <begin position="172"/>
        <end position="329"/>
    </location>
</feature>
<name>A0A1T4JSE7_PORCN</name>
<dbReference type="Pfam" id="PF04471">
    <property type="entry name" value="Mrr_cat"/>
    <property type="match status" value="1"/>
</dbReference>
<dbReference type="AlphaFoldDB" id="A0A1T4JSE7"/>
<dbReference type="Pfam" id="PF20720">
    <property type="entry name" value="nSTAND3"/>
    <property type="match status" value="1"/>
</dbReference>
<feature type="domain" description="Restriction endonuclease type IV Mrr" evidence="1">
    <location>
        <begin position="11"/>
        <end position="79"/>
    </location>
</feature>
<evidence type="ECO:0000313" key="3">
    <source>
        <dbReference type="EMBL" id="SJZ33063.1"/>
    </source>
</evidence>
<dbReference type="Gene3D" id="3.40.50.300">
    <property type="entry name" value="P-loop containing nucleotide triphosphate hydrolases"/>
    <property type="match status" value="1"/>
</dbReference>
<dbReference type="InterPro" id="IPR007560">
    <property type="entry name" value="Restrct_endonuc_IV_Mrr"/>
</dbReference>
<dbReference type="GO" id="GO:0004519">
    <property type="term" value="F:endonuclease activity"/>
    <property type="evidence" value="ECO:0007669"/>
    <property type="project" value="InterPro"/>
</dbReference>
<dbReference type="InterPro" id="IPR027417">
    <property type="entry name" value="P-loop_NTPase"/>
</dbReference>
<organism evidence="3 4">
    <name type="scientific">Porphyromonas cangingivalis</name>
    <dbReference type="NCBI Taxonomy" id="36874"/>
    <lineage>
        <taxon>Bacteria</taxon>
        <taxon>Pseudomonadati</taxon>
        <taxon>Bacteroidota</taxon>
        <taxon>Bacteroidia</taxon>
        <taxon>Bacteroidales</taxon>
        <taxon>Porphyromonadaceae</taxon>
        <taxon>Porphyromonas</taxon>
    </lineage>
</organism>
<gene>
    <name evidence="3" type="ORF">SAMN02745205_00344</name>
</gene>
<dbReference type="RefSeq" id="WP_078735514.1">
    <property type="nucleotide sequence ID" value="NZ_FUWL01000003.1"/>
</dbReference>
<evidence type="ECO:0000313" key="4">
    <source>
        <dbReference type="Proteomes" id="UP000189956"/>
    </source>
</evidence>
<protein>
    <recommendedName>
        <fullName evidence="5">Restriction endonuclease</fullName>
    </recommendedName>
</protein>
<dbReference type="EMBL" id="FUWL01000003">
    <property type="protein sequence ID" value="SJZ33063.1"/>
    <property type="molecule type" value="Genomic_DNA"/>
</dbReference>
<dbReference type="GO" id="GO:0009307">
    <property type="term" value="P:DNA restriction-modification system"/>
    <property type="evidence" value="ECO:0007669"/>
    <property type="project" value="InterPro"/>
</dbReference>
<reference evidence="3 4" key="1">
    <citation type="submission" date="2017-02" db="EMBL/GenBank/DDBJ databases">
        <authorList>
            <person name="Peterson S.W."/>
        </authorList>
    </citation>
    <scope>NUCLEOTIDE SEQUENCE [LARGE SCALE GENOMIC DNA]</scope>
    <source>
        <strain evidence="3 4">ATCC 700135</strain>
    </source>
</reference>
<sequence>MTNYDFQILQYNELELLTRDLFQAEFNVYIESFRDGRDLGIDLRFGSTGDDKTVVQVKRYKEWKDLKQNLKQEVEKVQRLAPRRYMISTSVALSPENKAEIMQMFSPYIIDAGDIYGRDDLNNLIGKHNSIERKYYKLWLASVDILQAIANRGVVNRSKFELDQIREEIGLYVQNDSFRVADDILKEQRYVIISGIPGIGKTTLARMLSYHLLAQGYEEFVYVAGDLDDATTLFQEGRKQVFFFDDFLGANVFEPSGKGFDKRLIAFIDAIRRAKDKVLILTTREYILSEAKSKYEVFKIRDIDIAKCTVDLSSYSRYVRANILYNHLAEANLPNDYIEQLLANKQYRNLIDHPNYNPRIIEAYIDNGAWKKYPADQFVTNFKLFFDKPMMVWEYAFTDLDVKARYALIVLTSMGDKVFLKDWKSAFSHFCKETYSDLELKCGDHEWSRVLRILEDCFIRTKMYDGDIIVSHFNPSVRDFIVAYLNDFREIQRLLIKSTLYMEQLYTIFKVSDKPSIYNCFYVNIEKDLWDSVIESFEKVVINSSLSCELSVFGGRVYRNQHCNKIWFYLNFSSHYRRLLEVNKGLFEKHFELKDVFDKKISFSHRTTFVAMLDWQILSVDLNKVVDRLIEEIASTEDCRDLLEMLTELGLNERLKDQELLASIETIISCEIDSISKTEEIDEVSSLLDDIDKFLPLDNFNCNFLEWLGEVQEALKEYEGDYEDDGYDREFTRYDGGNDDISINEMMSSLRVK</sequence>
<dbReference type="Proteomes" id="UP000189956">
    <property type="component" value="Unassembled WGS sequence"/>
</dbReference>
<evidence type="ECO:0008006" key="5">
    <source>
        <dbReference type="Google" id="ProtNLM"/>
    </source>
</evidence>
<accession>A0A1T4JSE7</accession>
<dbReference type="GO" id="GO:0003677">
    <property type="term" value="F:DNA binding"/>
    <property type="evidence" value="ECO:0007669"/>
    <property type="project" value="InterPro"/>
</dbReference>
<proteinExistence type="predicted"/>